<feature type="coiled-coil region" evidence="1">
    <location>
        <begin position="364"/>
        <end position="391"/>
    </location>
</feature>
<gene>
    <name evidence="3" type="ORF">FSB_LOCUS20025</name>
</gene>
<evidence type="ECO:0000256" key="1">
    <source>
        <dbReference type="SAM" id="Coils"/>
    </source>
</evidence>
<feature type="region of interest" description="Disordered" evidence="2">
    <location>
        <begin position="216"/>
        <end position="289"/>
    </location>
</feature>
<keyword evidence="1" id="KW-0175">Coiled coil</keyword>
<organism evidence="3">
    <name type="scientific">Fagus sylvatica</name>
    <name type="common">Beechnut</name>
    <dbReference type="NCBI Taxonomy" id="28930"/>
    <lineage>
        <taxon>Eukaryota</taxon>
        <taxon>Viridiplantae</taxon>
        <taxon>Streptophyta</taxon>
        <taxon>Embryophyta</taxon>
        <taxon>Tracheophyta</taxon>
        <taxon>Spermatophyta</taxon>
        <taxon>Magnoliopsida</taxon>
        <taxon>eudicotyledons</taxon>
        <taxon>Gunneridae</taxon>
        <taxon>Pentapetalae</taxon>
        <taxon>rosids</taxon>
        <taxon>fabids</taxon>
        <taxon>Fagales</taxon>
        <taxon>Fagaceae</taxon>
        <taxon>Fagus</taxon>
    </lineage>
</organism>
<reference evidence="3" key="1">
    <citation type="submission" date="2018-02" db="EMBL/GenBank/DDBJ databases">
        <authorList>
            <person name="Cohen D.B."/>
            <person name="Kent A.D."/>
        </authorList>
    </citation>
    <scope>NUCLEOTIDE SEQUENCE</scope>
</reference>
<feature type="compositionally biased region" description="Polar residues" evidence="2">
    <location>
        <begin position="256"/>
        <end position="270"/>
    </location>
</feature>
<evidence type="ECO:0000313" key="3">
    <source>
        <dbReference type="EMBL" id="SPC92143.1"/>
    </source>
</evidence>
<feature type="region of interest" description="Disordered" evidence="2">
    <location>
        <begin position="412"/>
        <end position="485"/>
    </location>
</feature>
<dbReference type="AlphaFoldDB" id="A0A2N9FY50"/>
<name>A0A2N9FY50_FAGSY</name>
<sequence length="485" mass="53503">MARTQPRARASKLAQLVNSEESMVRFREIYRVPPSIRLAYCHTDNIPVINKDEILLPIMAVVEGGVRTSCHLKAKNVNKKLVNGLPDTNKGYEKDYLRVSGDWFTDGSACRSLFGYPDPSRIEVDEKQADVDLVKRVLATNVYVDQRGEPRSAPLLLRYEPQIRSFLEGPAVPRSQEVRVDPSIPFVAVPADTISLSEHPDLIPTGQVSEMAPPINPFKLMGKATGGSSSEANKGKGKSKNKGAGAGKKSKKIVTETPTPEQNIQATGGASSPKEKRKNRRASIPAEGSSSNFVAWEPELLFGPGPISIQEISIQDTVLDESKTELSAQVAHGLARAACLPEDMKLWDSMSSVRVFYHVTRGIMMEVEERARTEAANRERMEGELAEMKEKNTVPDGVQQWFRHRWKSALNKTEQPETSKLFLRANTPLPYPTEGLKDSDDEDEEEGDEGEEATEEEGEPDKSQEESRPAPSEMATNAPGLGPNL</sequence>
<evidence type="ECO:0000256" key="2">
    <source>
        <dbReference type="SAM" id="MobiDB-lite"/>
    </source>
</evidence>
<feature type="compositionally biased region" description="Acidic residues" evidence="2">
    <location>
        <begin position="439"/>
        <end position="459"/>
    </location>
</feature>
<proteinExistence type="predicted"/>
<protein>
    <submittedName>
        <fullName evidence="3">Uncharacterized protein</fullName>
    </submittedName>
</protein>
<dbReference type="EMBL" id="OIVN01001282">
    <property type="protein sequence ID" value="SPC92143.1"/>
    <property type="molecule type" value="Genomic_DNA"/>
</dbReference>
<accession>A0A2N9FY50</accession>